<evidence type="ECO:0000256" key="3">
    <source>
        <dbReference type="ARBA" id="ARBA00022989"/>
    </source>
</evidence>
<dbReference type="Pfam" id="PF02600">
    <property type="entry name" value="DsbB"/>
    <property type="match status" value="1"/>
</dbReference>
<proteinExistence type="predicted"/>
<evidence type="ECO:0000256" key="4">
    <source>
        <dbReference type="ARBA" id="ARBA00023136"/>
    </source>
</evidence>
<organism evidence="6 7">
    <name type="scientific">Asticcacaulis excentricus</name>
    <dbReference type="NCBI Taxonomy" id="78587"/>
    <lineage>
        <taxon>Bacteria</taxon>
        <taxon>Pseudomonadati</taxon>
        <taxon>Pseudomonadota</taxon>
        <taxon>Alphaproteobacteria</taxon>
        <taxon>Caulobacterales</taxon>
        <taxon>Caulobacteraceae</taxon>
        <taxon>Asticcacaulis</taxon>
    </lineage>
</organism>
<feature type="transmembrane region" description="Helical" evidence="5">
    <location>
        <begin position="74"/>
        <end position="94"/>
    </location>
</feature>
<dbReference type="InterPro" id="IPR024199">
    <property type="entry name" value="Uncharacterised_DsbB"/>
</dbReference>
<gene>
    <name evidence="6" type="ORF">EM6_1123</name>
</gene>
<evidence type="ECO:0000313" key="6">
    <source>
        <dbReference type="EMBL" id="BBF80539.1"/>
    </source>
</evidence>
<dbReference type="InterPro" id="IPR003752">
    <property type="entry name" value="DiS_bond_form_DsbB/BdbC"/>
</dbReference>
<dbReference type="GO" id="GO:0016020">
    <property type="term" value="C:membrane"/>
    <property type="evidence" value="ECO:0007669"/>
    <property type="project" value="UniProtKB-SubCell"/>
</dbReference>
<dbReference type="EMBL" id="AP018827">
    <property type="protein sequence ID" value="BBF80539.1"/>
    <property type="molecule type" value="Genomic_DNA"/>
</dbReference>
<keyword evidence="2 5" id="KW-0812">Transmembrane</keyword>
<dbReference type="GO" id="GO:0006457">
    <property type="term" value="P:protein folding"/>
    <property type="evidence" value="ECO:0007669"/>
    <property type="project" value="InterPro"/>
</dbReference>
<evidence type="ECO:0000256" key="2">
    <source>
        <dbReference type="ARBA" id="ARBA00022692"/>
    </source>
</evidence>
<feature type="transmembrane region" description="Helical" evidence="5">
    <location>
        <begin position="146"/>
        <end position="167"/>
    </location>
</feature>
<dbReference type="InterPro" id="IPR023380">
    <property type="entry name" value="DsbB-like_sf"/>
</dbReference>
<keyword evidence="4 5" id="KW-0472">Membrane</keyword>
<protein>
    <submittedName>
        <fullName evidence="6">Periplasmic thiol:disulfide oxidoreductase DsbB</fullName>
    </submittedName>
</protein>
<dbReference type="SUPFAM" id="SSF158442">
    <property type="entry name" value="DsbB-like"/>
    <property type="match status" value="1"/>
</dbReference>
<accession>A0A3G9G894</accession>
<dbReference type="GO" id="GO:0015035">
    <property type="term" value="F:protein-disulfide reductase activity"/>
    <property type="evidence" value="ECO:0007669"/>
    <property type="project" value="InterPro"/>
</dbReference>
<dbReference type="AlphaFoldDB" id="A0A3G9G894"/>
<evidence type="ECO:0000256" key="5">
    <source>
        <dbReference type="SAM" id="Phobius"/>
    </source>
</evidence>
<feature type="transmembrane region" description="Helical" evidence="5">
    <location>
        <begin position="48"/>
        <end position="67"/>
    </location>
</feature>
<keyword evidence="3 5" id="KW-1133">Transmembrane helix</keyword>
<reference evidence="7" key="1">
    <citation type="journal article" date="2017" name="Biotechnol. Biofuels">
        <title>Evaluation of environmental bacterial communities as a factor affecting the growth of duckweed Lemna minor.</title>
        <authorList>
            <person name="Ishizawa H."/>
            <person name="Kuroda M."/>
            <person name="Morikawa M."/>
            <person name="Ike M."/>
        </authorList>
    </citation>
    <scope>NUCLEOTIDE SEQUENCE [LARGE SCALE GENOMIC DNA]</scope>
    <source>
        <strain evidence="7">M6</strain>
    </source>
</reference>
<evidence type="ECO:0000313" key="7">
    <source>
        <dbReference type="Proteomes" id="UP000278756"/>
    </source>
</evidence>
<dbReference type="PIRSF" id="PIRSF033913">
    <property type="entry name" value="S-S_format_DsbB"/>
    <property type="match status" value="1"/>
</dbReference>
<evidence type="ECO:0000256" key="1">
    <source>
        <dbReference type="ARBA" id="ARBA00004141"/>
    </source>
</evidence>
<dbReference type="Proteomes" id="UP000278756">
    <property type="component" value="Chromosome 1"/>
</dbReference>
<dbReference type="Gene3D" id="1.20.1550.10">
    <property type="entry name" value="DsbB-like"/>
    <property type="match status" value="1"/>
</dbReference>
<comment type="subcellular location">
    <subcellularLocation>
        <location evidence="1">Membrane</location>
        <topology evidence="1">Multi-pass membrane protein</topology>
    </subcellularLocation>
</comment>
<sequence length="181" mass="19638">MMKAVLFFSRWWSVIALISALCLLGAAHAFQTFGNLNPCHLCLKQRDIYWIAVGVSLAATVWAVFTGAKGPPRVFSFVLFAIFATGCAIAIFHMGGEEKWWALPATCTGVSDEVSIDSIAAMLSGGKFKAPQCDIVAWRFLGLSMAGWNAIISGALAILSLIASLRLQLYYRLSQRQASEA</sequence>
<reference evidence="7" key="2">
    <citation type="journal article" date="2017" name="Plant Physiol. Biochem.">
        <title>Differential oxidative and antioxidative response of duckweed Lemna minor toward plant growth promoting/inhibiting bacteria.</title>
        <authorList>
            <person name="Ishizawa H."/>
            <person name="Kuroda M."/>
            <person name="Morikawa M."/>
            <person name="Ike M."/>
        </authorList>
    </citation>
    <scope>NUCLEOTIDE SEQUENCE [LARGE SCALE GENOMIC DNA]</scope>
    <source>
        <strain evidence="7">M6</strain>
    </source>
</reference>
<name>A0A3G9G894_9CAUL</name>